<dbReference type="Pfam" id="PF00188">
    <property type="entry name" value="CAP"/>
    <property type="match status" value="1"/>
</dbReference>
<dbReference type="OrthoDB" id="5858045at2759"/>
<feature type="transmembrane region" description="Helical" evidence="1">
    <location>
        <begin position="20"/>
        <end position="38"/>
    </location>
</feature>
<dbReference type="InterPro" id="IPR035940">
    <property type="entry name" value="CAP_sf"/>
</dbReference>
<keyword evidence="1" id="KW-0812">Transmembrane</keyword>
<protein>
    <submittedName>
        <fullName evidence="3">SCP-like protein</fullName>
    </submittedName>
</protein>
<keyword evidence="4" id="KW-1185">Reference proteome</keyword>
<evidence type="ECO:0000313" key="4">
    <source>
        <dbReference type="Proteomes" id="UP000053660"/>
    </source>
</evidence>
<dbReference type="CDD" id="cd05380">
    <property type="entry name" value="CAP_euk"/>
    <property type="match status" value="1"/>
</dbReference>
<name>A0A0B1SRL4_OESDE</name>
<feature type="non-terminal residue" evidence="3">
    <location>
        <position position="1"/>
    </location>
</feature>
<feature type="non-terminal residue" evidence="3">
    <location>
        <position position="170"/>
    </location>
</feature>
<feature type="domain" description="SCP" evidence="2">
    <location>
        <begin position="64"/>
        <end position="131"/>
    </location>
</feature>
<dbReference type="Gene3D" id="3.40.33.10">
    <property type="entry name" value="CAP"/>
    <property type="match status" value="1"/>
</dbReference>
<evidence type="ECO:0000259" key="2">
    <source>
        <dbReference type="Pfam" id="PF00188"/>
    </source>
</evidence>
<proteinExistence type="predicted"/>
<evidence type="ECO:0000313" key="3">
    <source>
        <dbReference type="EMBL" id="KHJ85860.1"/>
    </source>
</evidence>
<evidence type="ECO:0000256" key="1">
    <source>
        <dbReference type="SAM" id="Phobius"/>
    </source>
</evidence>
<sequence length="170" mass="19466">LAAKPILEEDFSKVPMRIRLLLNAYVYFFLSTVLVSSTKDTVCPFQNPTPALQRSSMIYDHNLYRSRVAQGLAIHNGGRKLPRGSNIYKVEWNCRLEKLASDAVNDCLTKKMDSSVYAQNYQFIETADDYDLTNPYPLAMERWIAPVLKKKFEDGAVTFKGRRRFAAVCK</sequence>
<gene>
    <name evidence="3" type="ORF">OESDEN_14404</name>
</gene>
<dbReference type="InterPro" id="IPR014044">
    <property type="entry name" value="CAP_dom"/>
</dbReference>
<dbReference type="Proteomes" id="UP000053660">
    <property type="component" value="Unassembled WGS sequence"/>
</dbReference>
<organism evidence="3 4">
    <name type="scientific">Oesophagostomum dentatum</name>
    <name type="common">Nodular worm</name>
    <dbReference type="NCBI Taxonomy" id="61180"/>
    <lineage>
        <taxon>Eukaryota</taxon>
        <taxon>Metazoa</taxon>
        <taxon>Ecdysozoa</taxon>
        <taxon>Nematoda</taxon>
        <taxon>Chromadorea</taxon>
        <taxon>Rhabditida</taxon>
        <taxon>Rhabditina</taxon>
        <taxon>Rhabditomorpha</taxon>
        <taxon>Strongyloidea</taxon>
        <taxon>Strongylidae</taxon>
        <taxon>Oesophagostomum</taxon>
    </lineage>
</organism>
<dbReference type="AlphaFoldDB" id="A0A0B1SRL4"/>
<dbReference type="SUPFAM" id="SSF55797">
    <property type="entry name" value="PR-1-like"/>
    <property type="match status" value="1"/>
</dbReference>
<keyword evidence="1" id="KW-1133">Transmembrane helix</keyword>
<accession>A0A0B1SRL4</accession>
<reference evidence="3 4" key="1">
    <citation type="submission" date="2014-03" db="EMBL/GenBank/DDBJ databases">
        <title>Draft genome of the hookworm Oesophagostomum dentatum.</title>
        <authorList>
            <person name="Mitreva M."/>
        </authorList>
    </citation>
    <scope>NUCLEOTIDE SEQUENCE [LARGE SCALE GENOMIC DNA]</scope>
    <source>
        <strain evidence="3 4">OD-Hann</strain>
    </source>
</reference>
<keyword evidence="1" id="KW-0472">Membrane</keyword>
<dbReference type="EMBL" id="KN562336">
    <property type="protein sequence ID" value="KHJ85860.1"/>
    <property type="molecule type" value="Genomic_DNA"/>
</dbReference>